<dbReference type="Proteomes" id="UP000053257">
    <property type="component" value="Unassembled WGS sequence"/>
</dbReference>
<keyword evidence="2" id="KW-0812">Transmembrane</keyword>
<keyword evidence="5" id="KW-1185">Reference proteome</keyword>
<evidence type="ECO:0000313" key="4">
    <source>
        <dbReference type="EMBL" id="KIP08657.1"/>
    </source>
</evidence>
<feature type="transmembrane region" description="Helical" evidence="2">
    <location>
        <begin position="81"/>
        <end position="104"/>
    </location>
</feature>
<keyword evidence="2" id="KW-0472">Membrane</keyword>
<feature type="transmembrane region" description="Helical" evidence="2">
    <location>
        <begin position="242"/>
        <end position="264"/>
    </location>
</feature>
<feature type="region of interest" description="Disordered" evidence="1">
    <location>
        <begin position="274"/>
        <end position="293"/>
    </location>
</feature>
<feature type="transmembrane region" description="Helical" evidence="2">
    <location>
        <begin position="210"/>
        <end position="230"/>
    </location>
</feature>
<reference evidence="4 5" key="1">
    <citation type="journal article" date="2014" name="PLoS Genet.">
        <title>Analysis of the Phlebiopsis gigantea genome, transcriptome and secretome provides insight into its pioneer colonization strategies of wood.</title>
        <authorList>
            <person name="Hori C."/>
            <person name="Ishida T."/>
            <person name="Igarashi K."/>
            <person name="Samejima M."/>
            <person name="Suzuki H."/>
            <person name="Master E."/>
            <person name="Ferreira P."/>
            <person name="Ruiz-Duenas F.J."/>
            <person name="Held B."/>
            <person name="Canessa P."/>
            <person name="Larrondo L.F."/>
            <person name="Schmoll M."/>
            <person name="Druzhinina I.S."/>
            <person name="Kubicek C.P."/>
            <person name="Gaskell J.A."/>
            <person name="Kersten P."/>
            <person name="St John F."/>
            <person name="Glasner J."/>
            <person name="Sabat G."/>
            <person name="Splinter BonDurant S."/>
            <person name="Syed K."/>
            <person name="Yadav J."/>
            <person name="Mgbeahuruike A.C."/>
            <person name="Kovalchuk A."/>
            <person name="Asiegbu F.O."/>
            <person name="Lackner G."/>
            <person name="Hoffmeister D."/>
            <person name="Rencoret J."/>
            <person name="Gutierrez A."/>
            <person name="Sun H."/>
            <person name="Lindquist E."/>
            <person name="Barry K."/>
            <person name="Riley R."/>
            <person name="Grigoriev I.V."/>
            <person name="Henrissat B."/>
            <person name="Kues U."/>
            <person name="Berka R.M."/>
            <person name="Martinez A.T."/>
            <person name="Covert S.F."/>
            <person name="Blanchette R.A."/>
            <person name="Cullen D."/>
        </authorList>
    </citation>
    <scope>NUCLEOTIDE SEQUENCE [LARGE SCALE GENOMIC DNA]</scope>
    <source>
        <strain evidence="4 5">11061_1 CR5-6</strain>
    </source>
</reference>
<evidence type="ECO:0000259" key="3">
    <source>
        <dbReference type="Pfam" id="PF24800"/>
    </source>
</evidence>
<feature type="transmembrane region" description="Helical" evidence="2">
    <location>
        <begin position="171"/>
        <end position="190"/>
    </location>
</feature>
<dbReference type="EMBL" id="KN840476">
    <property type="protein sequence ID" value="KIP08657.1"/>
    <property type="molecule type" value="Genomic_DNA"/>
</dbReference>
<dbReference type="PANTHER" id="PTHR42109">
    <property type="entry name" value="UNPLACED GENOMIC SCAFFOLD UM_SCAF_CONTIG_1.265, WHOLE GENOME SHOTGUN SEQUENCE"/>
    <property type="match status" value="1"/>
</dbReference>
<feature type="transmembrane region" description="Helical" evidence="2">
    <location>
        <begin position="20"/>
        <end position="39"/>
    </location>
</feature>
<feature type="transmembrane region" description="Helical" evidence="2">
    <location>
        <begin position="133"/>
        <end position="151"/>
    </location>
</feature>
<protein>
    <recommendedName>
        <fullName evidence="3">DUF7702 domain-containing protein</fullName>
    </recommendedName>
</protein>
<name>A0A0C3S9W0_PHLG1</name>
<evidence type="ECO:0000313" key="5">
    <source>
        <dbReference type="Proteomes" id="UP000053257"/>
    </source>
</evidence>
<dbReference type="PANTHER" id="PTHR42109:SF2">
    <property type="entry name" value="INTEGRAL MEMBRANE PROTEIN"/>
    <property type="match status" value="1"/>
</dbReference>
<dbReference type="HOGENOM" id="CLU_092145_0_0_1"/>
<keyword evidence="2" id="KW-1133">Transmembrane helix</keyword>
<organism evidence="4 5">
    <name type="scientific">Phlebiopsis gigantea (strain 11061_1 CR5-6)</name>
    <name type="common">White-rot fungus</name>
    <name type="synonym">Peniophora gigantea</name>
    <dbReference type="NCBI Taxonomy" id="745531"/>
    <lineage>
        <taxon>Eukaryota</taxon>
        <taxon>Fungi</taxon>
        <taxon>Dikarya</taxon>
        <taxon>Basidiomycota</taxon>
        <taxon>Agaricomycotina</taxon>
        <taxon>Agaricomycetes</taxon>
        <taxon>Polyporales</taxon>
        <taxon>Phanerochaetaceae</taxon>
        <taxon>Phlebiopsis</taxon>
    </lineage>
</organism>
<feature type="transmembrane region" description="Helical" evidence="2">
    <location>
        <begin position="46"/>
        <end position="69"/>
    </location>
</feature>
<proteinExistence type="predicted"/>
<dbReference type="AlphaFoldDB" id="A0A0C3S9W0"/>
<sequence>MAGSIAINYARFEGINRSELGGAVVMAIAFAVLFVFNVVRSIRHTTYVLVVLSIFCLIRVTAFTMRAVLSGNEKAGENLNVVIAEGIIYSVGFFGLVYSAYTLVLDRLRMMRDRHSSNGLANMILGIICNRRLVRIGLLVAVSLGVAAGSLTGSDSQSTLNIATALHRASIYIFLAIVASLVIVTANLAYDEHKEGMMKHEASIGRQYRVLVLLAIAFLCLTRESFYAATAKDSVKQNNAHLWYPLSALPELLAVMLFAAPGLVPSRRELAEATANKRSGSGSHDAELQHLSH</sequence>
<dbReference type="InterPro" id="IPR056119">
    <property type="entry name" value="DUF7702"/>
</dbReference>
<dbReference type="OrthoDB" id="5389493at2759"/>
<feature type="domain" description="DUF7702" evidence="3">
    <location>
        <begin position="24"/>
        <end position="220"/>
    </location>
</feature>
<dbReference type="Pfam" id="PF24800">
    <property type="entry name" value="DUF7702"/>
    <property type="match status" value="1"/>
</dbReference>
<gene>
    <name evidence="4" type="ORF">PHLGIDRAFT_103999</name>
</gene>
<evidence type="ECO:0000256" key="1">
    <source>
        <dbReference type="SAM" id="MobiDB-lite"/>
    </source>
</evidence>
<evidence type="ECO:0000256" key="2">
    <source>
        <dbReference type="SAM" id="Phobius"/>
    </source>
</evidence>
<accession>A0A0C3S9W0</accession>
<feature type="compositionally biased region" description="Basic and acidic residues" evidence="1">
    <location>
        <begin position="284"/>
        <end position="293"/>
    </location>
</feature>
<dbReference type="STRING" id="745531.A0A0C3S9W0"/>